<evidence type="ECO:0000256" key="1">
    <source>
        <dbReference type="ARBA" id="ARBA00001113"/>
    </source>
</evidence>
<accession>A0A3R9PH14</accession>
<evidence type="ECO:0000256" key="5">
    <source>
        <dbReference type="ARBA" id="ARBA00022777"/>
    </source>
</evidence>
<evidence type="ECO:0000256" key="6">
    <source>
        <dbReference type="ARBA" id="ARBA00022798"/>
    </source>
</evidence>
<evidence type="ECO:0000313" key="11">
    <source>
        <dbReference type="Proteomes" id="UP000275076"/>
    </source>
</evidence>
<dbReference type="EC" id="2.7.1.121" evidence="3"/>
<evidence type="ECO:0000313" key="10">
    <source>
        <dbReference type="EMBL" id="RSL30492.1"/>
    </source>
</evidence>
<dbReference type="OrthoDB" id="9800291at2"/>
<evidence type="ECO:0000256" key="2">
    <source>
        <dbReference type="ARBA" id="ARBA00004745"/>
    </source>
</evidence>
<dbReference type="PANTHER" id="PTHR28629">
    <property type="entry name" value="TRIOKINASE/FMN CYCLASE"/>
    <property type="match status" value="1"/>
</dbReference>
<name>A0A3R9PH14_9BACI</name>
<evidence type="ECO:0000256" key="8">
    <source>
        <dbReference type="ARBA" id="ARBA00055771"/>
    </source>
</evidence>
<dbReference type="Gene3D" id="1.25.40.340">
    <property type="match status" value="1"/>
</dbReference>
<keyword evidence="4" id="KW-0808">Transferase</keyword>
<protein>
    <recommendedName>
        <fullName evidence="3">phosphoenolpyruvate--glycerone phosphotransferase</fullName>
        <ecNumber evidence="3">2.7.1.121</ecNumber>
    </recommendedName>
</protein>
<comment type="pathway">
    <text evidence="2">Polyol metabolism; glycerol degradation.</text>
</comment>
<dbReference type="InterPro" id="IPR012737">
    <property type="entry name" value="DhaK_L_YcgS"/>
</dbReference>
<comment type="subunit">
    <text evidence="7">Homodimer. The dihydroxyacetone kinase complex is composed of a homodimer of DhaM, a homodimer of DhaK and the subunit DhaL.</text>
</comment>
<dbReference type="NCBIfam" id="TIGR02365">
    <property type="entry name" value="dha_L_ycgS"/>
    <property type="match status" value="1"/>
</dbReference>
<evidence type="ECO:0000256" key="3">
    <source>
        <dbReference type="ARBA" id="ARBA00012095"/>
    </source>
</evidence>
<dbReference type="Proteomes" id="UP000275076">
    <property type="component" value="Unassembled WGS sequence"/>
</dbReference>
<dbReference type="PROSITE" id="PS51480">
    <property type="entry name" value="DHAL"/>
    <property type="match status" value="1"/>
</dbReference>
<dbReference type="GO" id="GO:0019563">
    <property type="term" value="P:glycerol catabolic process"/>
    <property type="evidence" value="ECO:0007669"/>
    <property type="project" value="TreeGrafter"/>
</dbReference>
<dbReference type="InterPro" id="IPR004007">
    <property type="entry name" value="DhaL_dom"/>
</dbReference>
<feature type="domain" description="DhaL" evidence="9">
    <location>
        <begin position="6"/>
        <end position="199"/>
    </location>
</feature>
<keyword evidence="6" id="KW-0319">Glycerol metabolism</keyword>
<dbReference type="RefSeq" id="WP_125560475.1">
    <property type="nucleotide sequence ID" value="NZ_RBVX01000036.1"/>
</dbReference>
<keyword evidence="5 10" id="KW-0418">Kinase</keyword>
<proteinExistence type="predicted"/>
<dbReference type="SMART" id="SM01120">
    <property type="entry name" value="Dak2"/>
    <property type="match status" value="1"/>
</dbReference>
<comment type="function">
    <text evidence="8">ADP-binding subunit of the dihydroxyacetone kinase, which is responsible for the phosphoenolpyruvate (PEP)-dependent phosphorylation of dihydroxyacetone. DhaL-ADP is converted to DhaL-ATP via a phosphoryl group transfer from DhaM and transmits it to dihydroxyacetone binds to DhaK.</text>
</comment>
<dbReference type="GO" id="GO:0005829">
    <property type="term" value="C:cytosol"/>
    <property type="evidence" value="ECO:0007669"/>
    <property type="project" value="TreeGrafter"/>
</dbReference>
<evidence type="ECO:0000259" key="9">
    <source>
        <dbReference type="PROSITE" id="PS51480"/>
    </source>
</evidence>
<dbReference type="PANTHER" id="PTHR28629:SF4">
    <property type="entry name" value="TRIOKINASE_FMN CYCLASE"/>
    <property type="match status" value="1"/>
</dbReference>
<evidence type="ECO:0000256" key="7">
    <source>
        <dbReference type="ARBA" id="ARBA00046577"/>
    </source>
</evidence>
<dbReference type="Pfam" id="PF02734">
    <property type="entry name" value="Dak2"/>
    <property type="match status" value="1"/>
</dbReference>
<gene>
    <name evidence="10" type="primary">dhaL</name>
    <name evidence="10" type="ORF">D7Z54_25655</name>
</gene>
<dbReference type="AlphaFoldDB" id="A0A3R9PH14"/>
<dbReference type="GO" id="GO:0047324">
    <property type="term" value="F:phosphoenolpyruvate-glycerone phosphotransferase activity"/>
    <property type="evidence" value="ECO:0007669"/>
    <property type="project" value="UniProtKB-EC"/>
</dbReference>
<evidence type="ECO:0000256" key="4">
    <source>
        <dbReference type="ARBA" id="ARBA00022679"/>
    </source>
</evidence>
<dbReference type="SUPFAM" id="SSF101473">
    <property type="entry name" value="DhaL-like"/>
    <property type="match status" value="1"/>
</dbReference>
<dbReference type="GO" id="GO:0004371">
    <property type="term" value="F:glycerone kinase activity"/>
    <property type="evidence" value="ECO:0007669"/>
    <property type="project" value="InterPro"/>
</dbReference>
<dbReference type="InterPro" id="IPR036117">
    <property type="entry name" value="DhaL_dom_sf"/>
</dbReference>
<keyword evidence="11" id="KW-1185">Reference proteome</keyword>
<reference evidence="10 11" key="1">
    <citation type="submission" date="2018-10" db="EMBL/GenBank/DDBJ databases">
        <title>Draft genome sequence of Bacillus salarius IM0101, isolated from a hypersaline soil in Inner Mongolia, China.</title>
        <authorList>
            <person name="Yamprayoonswat W."/>
            <person name="Boonvisut S."/>
            <person name="Jumpathong W."/>
            <person name="Sittihan S."/>
            <person name="Ruangsuj P."/>
            <person name="Wanthongcharoen S."/>
            <person name="Thongpramul N."/>
            <person name="Pimmason S."/>
            <person name="Yu B."/>
            <person name="Yasawong M."/>
        </authorList>
    </citation>
    <scope>NUCLEOTIDE SEQUENCE [LARGE SCALE GENOMIC DNA]</scope>
    <source>
        <strain evidence="10 11">IM0101</strain>
    </source>
</reference>
<sequence length="209" mass="23233">MNLSVEDVKRWMHVSNQKIQENKEYLSELDQPIGDGDHGHNLGRGFEEVVKKIEREDYQEIGALMKDVAMTLISKVGGAAGPLYGTAFLKAADEWKGSPTITEELFIQGLEAAVEGLRTRGKADRGEKTLIDVWVPVLDYVQNHDIQPFELKGIAKEGMQSTNGMQAKKGRAAYFREASTSHIDPGAYSSYLLFEALYESVNIEEGAHD</sequence>
<comment type="catalytic activity">
    <reaction evidence="1">
        <text>dihydroxyacetone + phosphoenolpyruvate = dihydroxyacetone phosphate + pyruvate</text>
        <dbReference type="Rhea" id="RHEA:18381"/>
        <dbReference type="ChEBI" id="CHEBI:15361"/>
        <dbReference type="ChEBI" id="CHEBI:16016"/>
        <dbReference type="ChEBI" id="CHEBI:57642"/>
        <dbReference type="ChEBI" id="CHEBI:58702"/>
        <dbReference type="EC" id="2.7.1.121"/>
    </reaction>
</comment>
<comment type="caution">
    <text evidence="10">The sequence shown here is derived from an EMBL/GenBank/DDBJ whole genome shotgun (WGS) entry which is preliminary data.</text>
</comment>
<dbReference type="EMBL" id="RBVX01000036">
    <property type="protein sequence ID" value="RSL30492.1"/>
    <property type="molecule type" value="Genomic_DNA"/>
</dbReference>
<organism evidence="10 11">
    <name type="scientific">Salibacterium salarium</name>
    <dbReference type="NCBI Taxonomy" id="284579"/>
    <lineage>
        <taxon>Bacteria</taxon>
        <taxon>Bacillati</taxon>
        <taxon>Bacillota</taxon>
        <taxon>Bacilli</taxon>
        <taxon>Bacillales</taxon>
        <taxon>Bacillaceae</taxon>
    </lineage>
</organism>
<dbReference type="FunFam" id="1.25.40.340:FF:000002">
    <property type="entry name" value="Dihydroxyacetone kinase, L subunit"/>
    <property type="match status" value="1"/>
</dbReference>
<dbReference type="InterPro" id="IPR050861">
    <property type="entry name" value="Dihydroxyacetone_Kinase"/>
</dbReference>